<dbReference type="InterPro" id="IPR056984">
    <property type="entry name" value="WH_Rok"/>
</dbReference>
<protein>
    <recommendedName>
        <fullName evidence="1">Repressor Rok winged helix domain-containing protein</fullName>
    </recommendedName>
</protein>
<keyword evidence="3" id="KW-1185">Reference proteome</keyword>
<dbReference type="Pfam" id="PF23159">
    <property type="entry name" value="WHD_Rok"/>
    <property type="match status" value="1"/>
</dbReference>
<gene>
    <name evidence="2" type="ORF">JOE21_002668</name>
</gene>
<feature type="domain" description="Repressor Rok winged helix" evidence="1">
    <location>
        <begin position="91"/>
        <end position="145"/>
    </location>
</feature>
<reference evidence="2 3" key="1">
    <citation type="submission" date="2023-07" db="EMBL/GenBank/DDBJ databases">
        <title>Genomic Encyclopedia of Type Strains, Phase IV (KMG-IV): sequencing the most valuable type-strain genomes for metagenomic binning, comparative biology and taxonomic classification.</title>
        <authorList>
            <person name="Goeker M."/>
        </authorList>
    </citation>
    <scope>NUCLEOTIDE SEQUENCE [LARGE SCALE GENOMIC DNA]</scope>
    <source>
        <strain evidence="2 3">DSM 45903</strain>
    </source>
</reference>
<proteinExistence type="predicted"/>
<comment type="caution">
    <text evidence="2">The sequence shown here is derived from an EMBL/GenBank/DDBJ whole genome shotgun (WGS) entry which is preliminary data.</text>
</comment>
<organism evidence="2 3">
    <name type="scientific">Desmospora profundinema</name>
    <dbReference type="NCBI Taxonomy" id="1571184"/>
    <lineage>
        <taxon>Bacteria</taxon>
        <taxon>Bacillati</taxon>
        <taxon>Bacillota</taxon>
        <taxon>Bacilli</taxon>
        <taxon>Bacillales</taxon>
        <taxon>Thermoactinomycetaceae</taxon>
        <taxon>Desmospora</taxon>
    </lineage>
</organism>
<sequence length="149" mass="16953">MELDKRLENLIERKIRKVIREENALLLSAMNTGTSHSLQLYLQNQEKAFELTEGLVDELDEDAVEEMEEEPPLIDYSQAKGIHKKTIQTAEIVAQTLKERGELRLADLRDEVKKRGGDLGANPTILMKSILRVSPVIKKTGHGRYAYKP</sequence>
<name>A0ABU1IPE1_9BACL</name>
<dbReference type="Proteomes" id="UP001185012">
    <property type="component" value="Unassembled WGS sequence"/>
</dbReference>
<accession>A0ABU1IPE1</accession>
<evidence type="ECO:0000313" key="2">
    <source>
        <dbReference type="EMBL" id="MDR6226661.1"/>
    </source>
</evidence>
<evidence type="ECO:0000259" key="1">
    <source>
        <dbReference type="Pfam" id="PF23159"/>
    </source>
</evidence>
<dbReference type="EMBL" id="JAVDQG010000005">
    <property type="protein sequence ID" value="MDR6226661.1"/>
    <property type="molecule type" value="Genomic_DNA"/>
</dbReference>
<evidence type="ECO:0000313" key="3">
    <source>
        <dbReference type="Proteomes" id="UP001185012"/>
    </source>
</evidence>
<dbReference type="RefSeq" id="WP_309866846.1">
    <property type="nucleotide sequence ID" value="NZ_JAVDQG010000005.1"/>
</dbReference>